<dbReference type="AlphaFoldDB" id="A0A6C0KXL1"/>
<sequence>MSSNETDQSIEDFINSNPYPSISDMSLSLNRRWDLDAEYGEMNHSLCKLLYENLHKDDKTPVLNNFINTIKSTGGNQALKCNIETVKLFSPIATCKNTKVKSSFNEMYKSVISELNR</sequence>
<name>A0A6C0KXL1_9ZZZZ</name>
<dbReference type="EMBL" id="MN740989">
    <property type="protein sequence ID" value="QHU21234.1"/>
    <property type="molecule type" value="Genomic_DNA"/>
</dbReference>
<accession>A0A6C0KXL1</accession>
<proteinExistence type="predicted"/>
<evidence type="ECO:0000313" key="1">
    <source>
        <dbReference type="EMBL" id="QHU21234.1"/>
    </source>
</evidence>
<protein>
    <submittedName>
        <fullName evidence="1">Uncharacterized protein</fullName>
    </submittedName>
</protein>
<reference evidence="1" key="1">
    <citation type="journal article" date="2020" name="Nature">
        <title>Giant virus diversity and host interactions through global metagenomics.</title>
        <authorList>
            <person name="Schulz F."/>
            <person name="Roux S."/>
            <person name="Paez-Espino D."/>
            <person name="Jungbluth S."/>
            <person name="Walsh D.A."/>
            <person name="Denef V.J."/>
            <person name="McMahon K.D."/>
            <person name="Konstantinidis K.T."/>
            <person name="Eloe-Fadrosh E.A."/>
            <person name="Kyrpides N.C."/>
            <person name="Woyke T."/>
        </authorList>
    </citation>
    <scope>NUCLEOTIDE SEQUENCE</scope>
    <source>
        <strain evidence="1">GVMAG-S-3300013094-109</strain>
    </source>
</reference>
<organism evidence="1">
    <name type="scientific">viral metagenome</name>
    <dbReference type="NCBI Taxonomy" id="1070528"/>
    <lineage>
        <taxon>unclassified sequences</taxon>
        <taxon>metagenomes</taxon>
        <taxon>organismal metagenomes</taxon>
    </lineage>
</organism>